<dbReference type="SUPFAM" id="SSF53383">
    <property type="entry name" value="PLP-dependent transferases"/>
    <property type="match status" value="1"/>
</dbReference>
<keyword evidence="2" id="KW-0032">Aminotransferase</keyword>
<dbReference type="PANTHER" id="PTHR43686:SF1">
    <property type="entry name" value="AMINOTRAN_5 DOMAIN-CONTAINING PROTEIN"/>
    <property type="match status" value="1"/>
</dbReference>
<keyword evidence="2" id="KW-0808">Transferase</keyword>
<evidence type="ECO:0000313" key="2">
    <source>
        <dbReference type="EMBL" id="MFC1851181.1"/>
    </source>
</evidence>
<dbReference type="InterPro" id="IPR000192">
    <property type="entry name" value="Aminotrans_V_dom"/>
</dbReference>
<evidence type="ECO:0000313" key="3">
    <source>
        <dbReference type="Proteomes" id="UP001594351"/>
    </source>
</evidence>
<comment type="caution">
    <text evidence="2">The sequence shown here is derived from an EMBL/GenBank/DDBJ whole genome shotgun (WGS) entry which is preliminary data.</text>
</comment>
<dbReference type="Proteomes" id="UP001594351">
    <property type="component" value="Unassembled WGS sequence"/>
</dbReference>
<dbReference type="Pfam" id="PF00266">
    <property type="entry name" value="Aminotran_5"/>
    <property type="match status" value="1"/>
</dbReference>
<dbReference type="InterPro" id="IPR015422">
    <property type="entry name" value="PyrdxlP-dep_Trfase_small"/>
</dbReference>
<keyword evidence="3" id="KW-1185">Reference proteome</keyword>
<organism evidence="2 3">
    <name type="scientific">candidate division CSSED10-310 bacterium</name>
    <dbReference type="NCBI Taxonomy" id="2855610"/>
    <lineage>
        <taxon>Bacteria</taxon>
        <taxon>Bacteria division CSSED10-310</taxon>
    </lineage>
</organism>
<proteinExistence type="predicted"/>
<gene>
    <name evidence="2" type="ORF">ACFL27_13380</name>
</gene>
<dbReference type="InterPro" id="IPR015424">
    <property type="entry name" value="PyrdxlP-dep_Trfase"/>
</dbReference>
<dbReference type="GO" id="GO:0008483">
    <property type="term" value="F:transaminase activity"/>
    <property type="evidence" value="ECO:0007669"/>
    <property type="project" value="UniProtKB-KW"/>
</dbReference>
<sequence length="571" mass="65038">MILTLDTVRKNIVGRYFSFETPYGTRLMTYVDYTASGRPLRFIETYLLRLQQSYANTHTEDDVTGRNMTFLLHKATDMIRQELNAGSDCVIIPAGTGATGAIEKLMHILGIYCPPATIQRLFKLCDDEDSRTLAQQLIAQIKQKCPVVFIGPYEHHSNDLPWRESLCEVVTIKLTEDDRIDLNDLHVKLSDPAYQNRLKIGSFSATSNVTGTLTPVYEVARILHNHNALACFDFAASAPYVEINMNRDEESYFDAVFFSPHKFLGGPGSCGILVLRQEHYPSSCSPTFAGGGTVDYVSSFAYDFSADVETRESPGTPGVFQIFRAALCLEVKSLIGLDVIHTQEQAFIDQAMERFQNNSSMEVLGTRDCQRKLAIFSLLFKHKDRYLHPKLVTCLLNDLFGIQSRAGCSCAGPYGHSLLKIDNSLSARYRSAIQAGYSSIKPGWVRVNFHYTLLESDFEFICQALEFVAEYGHLFIPEYVMDLETGMWLHRQNIENLHIPEFGLRDTLPAYPEMGAETINLHREDEYKKYLQFAREKAQELQGIIPEYTSLWPEEFDELSFFYCQHFRERQ</sequence>
<dbReference type="EMBL" id="JBHPBY010000161">
    <property type="protein sequence ID" value="MFC1851181.1"/>
    <property type="molecule type" value="Genomic_DNA"/>
</dbReference>
<accession>A0ABV6YY97</accession>
<dbReference type="PANTHER" id="PTHR43686">
    <property type="entry name" value="SULFURTRANSFERASE-RELATED"/>
    <property type="match status" value="1"/>
</dbReference>
<dbReference type="Gene3D" id="3.90.1150.10">
    <property type="entry name" value="Aspartate Aminotransferase, domain 1"/>
    <property type="match status" value="1"/>
</dbReference>
<dbReference type="InterPro" id="IPR015421">
    <property type="entry name" value="PyrdxlP-dep_Trfase_major"/>
</dbReference>
<protein>
    <submittedName>
        <fullName evidence="2">Aminotransferase class V-fold PLP-dependent enzyme</fullName>
    </submittedName>
</protein>
<reference evidence="2 3" key="1">
    <citation type="submission" date="2024-09" db="EMBL/GenBank/DDBJ databases">
        <title>Laminarin stimulates single cell rates of sulfate reduction while oxygen inhibits transcriptomic activity in coastal marine sediment.</title>
        <authorList>
            <person name="Lindsay M."/>
            <person name="Orcutt B."/>
            <person name="Emerson D."/>
            <person name="Stepanauskas R."/>
            <person name="D'Angelo T."/>
        </authorList>
    </citation>
    <scope>NUCLEOTIDE SEQUENCE [LARGE SCALE GENOMIC DNA]</scope>
    <source>
        <strain evidence="2">SAG AM-311-K15</strain>
    </source>
</reference>
<dbReference type="Gene3D" id="3.40.640.10">
    <property type="entry name" value="Type I PLP-dependent aspartate aminotransferase-like (Major domain)"/>
    <property type="match status" value="1"/>
</dbReference>
<evidence type="ECO:0000259" key="1">
    <source>
        <dbReference type="Pfam" id="PF00266"/>
    </source>
</evidence>
<feature type="domain" description="Aminotransferase class V" evidence="1">
    <location>
        <begin position="132"/>
        <end position="416"/>
    </location>
</feature>
<name>A0ABV6YY97_UNCC1</name>